<dbReference type="InterPro" id="IPR024983">
    <property type="entry name" value="CHAT_dom"/>
</dbReference>
<sequence length="207" mass="22878">MKFDSVPEEEAQVQSPRLKKILILSANPTNTNQLRLDEEVREIEAALERSRSRDRFQIISKWAVRSNDLRRALLDYKPEIVHFSGHGAGSQGLALENNSGQIQLVKSKALAGLFELFDSIECVLLNACYNEAQAEAIAQHVDYVIGMNRAIGDRAAIEFAVAFYDALGADRSYEDAYEFGCVDIALGGISASLIPVLKARNPHNKAN</sequence>
<dbReference type="Proteomes" id="UP000031549">
    <property type="component" value="Unassembled WGS sequence"/>
</dbReference>
<proteinExistence type="predicted"/>
<evidence type="ECO:0000313" key="3">
    <source>
        <dbReference type="Proteomes" id="UP000031549"/>
    </source>
</evidence>
<dbReference type="Pfam" id="PF12770">
    <property type="entry name" value="CHAT"/>
    <property type="match status" value="1"/>
</dbReference>
<dbReference type="EMBL" id="JTCM02000033">
    <property type="protein sequence ID" value="NEU74027.1"/>
    <property type="molecule type" value="Genomic_DNA"/>
</dbReference>
<evidence type="ECO:0000259" key="1">
    <source>
        <dbReference type="Pfam" id="PF12770"/>
    </source>
</evidence>
<feature type="domain" description="CHAT" evidence="1">
    <location>
        <begin position="10"/>
        <end position="172"/>
    </location>
</feature>
<protein>
    <submittedName>
        <fullName evidence="2">CHAT domain-containing protein</fullName>
    </submittedName>
</protein>
<evidence type="ECO:0000313" key="2">
    <source>
        <dbReference type="EMBL" id="NEU74027.1"/>
    </source>
</evidence>
<gene>
    <name evidence="2" type="ORF">PI95_016045</name>
</gene>
<organism evidence="2 3">
    <name type="scientific">Hassallia byssoidea VB512170</name>
    <dbReference type="NCBI Taxonomy" id="1304833"/>
    <lineage>
        <taxon>Bacteria</taxon>
        <taxon>Bacillati</taxon>
        <taxon>Cyanobacteriota</taxon>
        <taxon>Cyanophyceae</taxon>
        <taxon>Nostocales</taxon>
        <taxon>Tolypothrichaceae</taxon>
        <taxon>Hassallia</taxon>
    </lineage>
</organism>
<accession>A0A846H8W2</accession>
<keyword evidence="3" id="KW-1185">Reference proteome</keyword>
<comment type="caution">
    <text evidence="2">The sequence shown here is derived from an EMBL/GenBank/DDBJ whole genome shotgun (WGS) entry which is preliminary data.</text>
</comment>
<name>A0A846H8W2_9CYAN</name>
<dbReference type="AlphaFoldDB" id="A0A846H8W2"/>
<reference evidence="2 3" key="1">
    <citation type="journal article" date="2015" name="Genome Announc.">
        <title>Draft Genome Sequence of Cyanobacterium Hassallia byssoidea Strain VB512170, Isolated from Monuments in India.</title>
        <authorList>
            <person name="Singh D."/>
            <person name="Chandrababunaidu M.M."/>
            <person name="Panda A."/>
            <person name="Sen D."/>
            <person name="Bhattacharyya S."/>
            <person name="Adhikary S.P."/>
            <person name="Tripathy S."/>
        </authorList>
    </citation>
    <scope>NUCLEOTIDE SEQUENCE [LARGE SCALE GENOMIC DNA]</scope>
    <source>
        <strain evidence="2 3">VB512170</strain>
    </source>
</reference>